<dbReference type="RefSeq" id="XP_001323061.1">
    <property type="nucleotide sequence ID" value="XM_001323026.1"/>
</dbReference>
<dbReference type="VEuPathDB" id="TrichDB:TVAG_258400"/>
<dbReference type="Proteomes" id="UP000001542">
    <property type="component" value="Unassembled WGS sequence"/>
</dbReference>
<accession>A2E944</accession>
<dbReference type="Pfam" id="PF00023">
    <property type="entry name" value="Ank"/>
    <property type="match status" value="1"/>
</dbReference>
<sequence length="234" mass="26654">MSPIGSSWGNIDIINECMKHHEIDSCGLDYIIQSHNNEFLEYLSQRDLLPSLRDFSNIIRSQNLKALFIFYELDKNSVIPWCGAFSQAIDIIHDENLDFNRVSSKYKGILHYATSYNNIEICKHILNSMAIEQIDINDQEFSGKTALYLAVKHDNKEITDLLISHGADVNIKNSSGMTALHRAVKNNNKDIAELLISHVTNINEHNKKEKSPLYFAVKDANNELPRFALLLPPL</sequence>
<dbReference type="KEGG" id="tva:4768775"/>
<feature type="repeat" description="ANK" evidence="3">
    <location>
        <begin position="175"/>
        <end position="207"/>
    </location>
</feature>
<keyword evidence="2 3" id="KW-0040">ANK repeat</keyword>
<evidence type="ECO:0000256" key="3">
    <source>
        <dbReference type="PROSITE-ProRule" id="PRU00023"/>
    </source>
</evidence>
<dbReference type="eggNOG" id="KOG0676">
    <property type="taxonomic scope" value="Eukaryota"/>
</dbReference>
<gene>
    <name evidence="5" type="ORF">TVAG_258400</name>
</gene>
<dbReference type="Pfam" id="PF12796">
    <property type="entry name" value="Ank_2"/>
    <property type="match status" value="1"/>
</dbReference>
<keyword evidence="6" id="KW-1185">Reference proteome</keyword>
<evidence type="ECO:0000256" key="2">
    <source>
        <dbReference type="ARBA" id="ARBA00023043"/>
    </source>
</evidence>
<evidence type="ECO:0000256" key="1">
    <source>
        <dbReference type="ARBA" id="ARBA00022737"/>
    </source>
</evidence>
<dbReference type="Pfam" id="PF11929">
    <property type="entry name" value="DUF3447"/>
    <property type="match status" value="1"/>
</dbReference>
<dbReference type="Gene3D" id="1.25.40.20">
    <property type="entry name" value="Ankyrin repeat-containing domain"/>
    <property type="match status" value="1"/>
</dbReference>
<dbReference type="PANTHER" id="PTHR24124">
    <property type="entry name" value="ANKYRIN REPEAT FAMILY A"/>
    <property type="match status" value="1"/>
</dbReference>
<dbReference type="SMR" id="A2E944"/>
<name>A2E944_TRIV3</name>
<evidence type="ECO:0000259" key="4">
    <source>
        <dbReference type="Pfam" id="PF11929"/>
    </source>
</evidence>
<dbReference type="PANTHER" id="PTHR24124:SF14">
    <property type="entry name" value="CHROMOSOME UNDETERMINED SCAFFOLD_25, WHOLE GENOME SHOTGUN SEQUENCE"/>
    <property type="match status" value="1"/>
</dbReference>
<dbReference type="EMBL" id="DS113331">
    <property type="protein sequence ID" value="EAY10838.1"/>
    <property type="molecule type" value="Genomic_DNA"/>
</dbReference>
<reference evidence="5" key="2">
    <citation type="journal article" date="2007" name="Science">
        <title>Draft genome sequence of the sexually transmitted pathogen Trichomonas vaginalis.</title>
        <authorList>
            <person name="Carlton J.M."/>
            <person name="Hirt R.P."/>
            <person name="Silva J.C."/>
            <person name="Delcher A.L."/>
            <person name="Schatz M."/>
            <person name="Zhao Q."/>
            <person name="Wortman J.R."/>
            <person name="Bidwell S.L."/>
            <person name="Alsmark U.C.M."/>
            <person name="Besteiro S."/>
            <person name="Sicheritz-Ponten T."/>
            <person name="Noel C.J."/>
            <person name="Dacks J.B."/>
            <person name="Foster P.G."/>
            <person name="Simillion C."/>
            <person name="Van de Peer Y."/>
            <person name="Miranda-Saavedra D."/>
            <person name="Barton G.J."/>
            <person name="Westrop G.D."/>
            <person name="Mueller S."/>
            <person name="Dessi D."/>
            <person name="Fiori P.L."/>
            <person name="Ren Q."/>
            <person name="Paulsen I."/>
            <person name="Zhang H."/>
            <person name="Bastida-Corcuera F.D."/>
            <person name="Simoes-Barbosa A."/>
            <person name="Brown M.T."/>
            <person name="Hayes R.D."/>
            <person name="Mukherjee M."/>
            <person name="Okumura C.Y."/>
            <person name="Schneider R."/>
            <person name="Smith A.J."/>
            <person name="Vanacova S."/>
            <person name="Villalvazo M."/>
            <person name="Haas B.J."/>
            <person name="Pertea M."/>
            <person name="Feldblyum T.V."/>
            <person name="Utterback T.R."/>
            <person name="Shu C.L."/>
            <person name="Osoegawa K."/>
            <person name="de Jong P.J."/>
            <person name="Hrdy I."/>
            <person name="Horvathova L."/>
            <person name="Zubacova Z."/>
            <person name="Dolezal P."/>
            <person name="Malik S.B."/>
            <person name="Logsdon J.M. Jr."/>
            <person name="Henze K."/>
            <person name="Gupta A."/>
            <person name="Wang C.C."/>
            <person name="Dunne R.L."/>
            <person name="Upcroft J.A."/>
            <person name="Upcroft P."/>
            <person name="White O."/>
            <person name="Salzberg S.L."/>
            <person name="Tang P."/>
            <person name="Chiu C.-H."/>
            <person name="Lee Y.-S."/>
            <person name="Embley T.M."/>
            <person name="Coombs G.H."/>
            <person name="Mottram J.C."/>
            <person name="Tachezy J."/>
            <person name="Fraser-Liggett C.M."/>
            <person name="Johnson P.J."/>
        </authorList>
    </citation>
    <scope>NUCLEOTIDE SEQUENCE [LARGE SCALE GENOMIC DNA]</scope>
    <source>
        <strain evidence="5">G3</strain>
    </source>
</reference>
<dbReference type="SUPFAM" id="SSF48403">
    <property type="entry name" value="Ankyrin repeat"/>
    <property type="match status" value="1"/>
</dbReference>
<evidence type="ECO:0000313" key="5">
    <source>
        <dbReference type="EMBL" id="EAY10838.1"/>
    </source>
</evidence>
<dbReference type="PROSITE" id="PS50297">
    <property type="entry name" value="ANK_REP_REGION"/>
    <property type="match status" value="2"/>
</dbReference>
<dbReference type="VEuPathDB" id="TrichDB:TVAGG3_0542350"/>
<dbReference type="PROSITE" id="PS50088">
    <property type="entry name" value="ANK_REPEAT"/>
    <property type="match status" value="2"/>
</dbReference>
<organism evidence="5 6">
    <name type="scientific">Trichomonas vaginalis (strain ATCC PRA-98 / G3)</name>
    <dbReference type="NCBI Taxonomy" id="412133"/>
    <lineage>
        <taxon>Eukaryota</taxon>
        <taxon>Metamonada</taxon>
        <taxon>Parabasalia</taxon>
        <taxon>Trichomonadida</taxon>
        <taxon>Trichomonadidae</taxon>
        <taxon>Trichomonas</taxon>
    </lineage>
</organism>
<protein>
    <submittedName>
        <fullName evidence="5">Ankyrin repeat protein, putative</fullName>
    </submittedName>
</protein>
<feature type="repeat" description="ANK" evidence="3">
    <location>
        <begin position="142"/>
        <end position="174"/>
    </location>
</feature>
<proteinExistence type="predicted"/>
<feature type="domain" description="DUF3447" evidence="4">
    <location>
        <begin position="9"/>
        <end position="69"/>
    </location>
</feature>
<dbReference type="InterPro" id="IPR020683">
    <property type="entry name" value="DUF3447"/>
</dbReference>
<keyword evidence="1" id="KW-0677">Repeat</keyword>
<dbReference type="AlphaFoldDB" id="A2E944"/>
<dbReference type="InterPro" id="IPR002110">
    <property type="entry name" value="Ankyrin_rpt"/>
</dbReference>
<dbReference type="SMART" id="SM00248">
    <property type="entry name" value="ANK"/>
    <property type="match status" value="3"/>
</dbReference>
<dbReference type="InterPro" id="IPR036770">
    <property type="entry name" value="Ankyrin_rpt-contain_sf"/>
</dbReference>
<dbReference type="InParanoid" id="A2E944"/>
<reference evidence="5" key="1">
    <citation type="submission" date="2006-10" db="EMBL/GenBank/DDBJ databases">
        <authorList>
            <person name="Amadeo P."/>
            <person name="Zhao Q."/>
            <person name="Wortman J."/>
            <person name="Fraser-Liggett C."/>
            <person name="Carlton J."/>
        </authorList>
    </citation>
    <scope>NUCLEOTIDE SEQUENCE</scope>
    <source>
        <strain evidence="5">G3</strain>
    </source>
</reference>
<evidence type="ECO:0000313" key="6">
    <source>
        <dbReference type="Proteomes" id="UP000001542"/>
    </source>
</evidence>
<dbReference type="OrthoDB" id="2373987at2759"/>